<feature type="region of interest" description="Disordered" evidence="8">
    <location>
        <begin position="559"/>
        <end position="578"/>
    </location>
</feature>
<sequence>MCESWHDCVKYITERDCAAIMDTFLRETKDRLESARADAPLNIHVVLGNESCDLDSAVSALVWAYHLQKEQEVPGTKWDAVVPVLNIPFEDYHLRTEVKHFLSLVNNIGASLLVFRDDVDLHSQHASGKLGLTLVDHNTLPKRDASLDGAVQEVIDHHSNSRQDDDERDIRVTVETVGSCASLVAEKVLAQNPEIVDEHIAKLLLGPILVDTVNLSASAGKATPKDIAMVEALSKICPDLNKEEMYQELQQAKADMSDFSVTDILRKDFKCVSGASMNIGMSSIPIRLTEFVEKPDFEIGLQDFCTLKDLRLLVLMALTVAEDAKAHRQICVYSSNSSDSMKDELIQTLEESASPELVLSELYTNSSGLIVYYQGNVKASRKQVLPLVKNFLDSQEDSSPDEDQQVEEDVATESDLTDMNDTLLKLSNNTNNANEQVLMDNPLWIGDSQAISSPDSSGIDAGSVLLDLDPFSGNQDGMVTSGSGAFSSGDSVDTIGITPSSPSSDAMGFGSGSEDLLGLDNLASTQKPGMGEFDSANSASNPFADSTEGDFVGLDAFMSQPAAPSDPNQNPFGESAEANTTNDLFSFDTNVGLPAPVLETTVSVSANPFIDEDPNRNNLLDLDPFASSVSEAPVASGDSLIEASVSTTVESSATDLGDFMNQLPGSPDAADQKWLDPSSDVQLEVAVDNAEVLPVDASNNNPFAIPSQTDNDPFGIEAFGSPTSDFTDEASNDVAAASTNPFKSSEPPTETSSNAATESSTIDFGAVADYHPGSPGFGVVAEPSDLLDTDSYSDSPVVVGENLAPAIPPVVEGSSNLLDLDGIETDQAEVQAQELLHPTPEITISRTSSDYDQETSETENILEKPEDNILDDLPSDENQDVGDEEVAVEVQDQPDEGFNEMDNMDLDKADQEVEEQISPGSDLDVTDDDKSPEDSVGDNQRAASGGSEDEASAQQNKQDEADVELDEMSGNIQADLSPDESISITLKRDQEEVDTQLSQSLDAMESPIGLESADYSIVDRTTKEEQQNLDDSEQEELQDQPPVTTSNDNEIADIPEVDSDLVETSLEAVVESTAHDIEISQTHDYQCEEGEAKEEHVSVNEEDVSSAQDEVLANSTPVDIQAVCESEESCATLAEDAAIEPVLSDTPALGTSASHLDSAQDEEISSEAVNQLESVQGSDELPAPASPTGQEALEPDDQEENVVDNATDDFQEMEDDGVEDHAGHSEDVSAVEDVSEEPSDVEADDASADTKEVQESEENATLTAGAVIEMVLPDATDLEEPQVQPDEIMKDDETVSSQEIDQVESVPDSIDELLAPESPEELDTQEPDQLDENIVDDGGDHVSVSDDVPLESHLQPNKESEVDKAEETILPATTGVLESAPDVVDEVSGPDSTSALDVLPLELSVGGATASAEQNFSPMSDEGPARSSGVTSPDSEFTSDIISDDPSSGDSYIVTDLSHEAGNFQIADIQEEIEEEDENQAVDSKEEKEEVEDLAKCINGIPEVTLSEDFSGDVQVGVIDDYYAEEMQTDSKETDVIPIPTDVGFAESGRSSPQNVLERADSAALQEEASDLVEGVLMMAKFAFLEEKRLKNCSHSEEAHTAASGDQLNSATEDEDVMQTSETVKHEPALPSSEVSVNGEVTEESITDQPTRLEEEEAPREVLQEEFSSKPPQLVVEEEIAQVVISQEESALPSSEVSVNGEVTEESITDQPTRLEEEEAPREVLQEEFSSKPPQLVVEEEIAQVVISQEESVMTVAEEQPSQEVLPSVEEGEDLSSDQDALHKAGELSEEKLIATTELPVEQEVPRELAQESKDFAEQLDKKETPILTISADMTPNEEMDEAPKSPIEVNVVISKQGLQDVSSNAEEVANQTTAGKTKLVVEDSMKDVDIEIEDDNRQTSMFGLADILEYVNADGEVEGSTTEPHVRPSTLALTAKSTPKSARLMSAGTPISMLSDTGTPLTPISMRSLDMLDDTGTDEDTLDRTEEEGADTENKGLPPAAKRSVSVDTEMVEDIHGEWDDNKKLMDVIVEKERKKSLSENVERKSPQRTMSVRTAEAKKNMEGVELPDEWQDDEFSQQKLAGVDSLQEEDSFFKRRVPPKDNKSRKRDSTLSDDGSVEGMSAWAERLAGDDGFDEDDDIDETPSPANGRDQRSWSSNSPRKVVPIPVGLSLSLDGEASVPSTPAVLTPSSAEMSWDDDTMPSPGVEPIPEYTAKEELEDRRNWRKVVIANKEFTLDMRAINPYKKVLSHGGYYGDGVNAIIVIASCYMPDRSRKDYNYIMNNLFLYVISTLELLVANDYVIVYFHGAAPKNRIPSLNWMRKCYQMIDRKLRKNLKGLYIVHPTMWLRTIVRFTRPFISSKFSRKLKFVEALDELPALVNMEYIYVPDEVRRFDEGRTQKEGGGGVAVWGWISSNRGKDGSSEDGGSSCSYTMGPDSDIVTTTHDEDYLDDMLYVPTSRAARRRMSAQLRRGNFALWALKREQGGDSDVEDWDSHGFMEDDMFADIEDDGMDSEDGEVGVAQRQDEDVAEASDENEAQDLKHRRSVGDEDLEYEEEIDPFAALHAPTSHHSHHLSHSHHQQLRHHQQHLDQHHPDPNSESKTTDARKLHKKGIRRHLKKSGKK</sequence>
<dbReference type="InterPro" id="IPR036865">
    <property type="entry name" value="CRAL-TRIO_dom_sf"/>
</dbReference>
<feature type="compositionally biased region" description="Basic and acidic residues" evidence="8">
    <location>
        <begin position="1816"/>
        <end position="1825"/>
    </location>
</feature>
<feature type="compositionally biased region" description="Polar residues" evidence="8">
    <location>
        <begin position="1687"/>
        <end position="1698"/>
    </location>
</feature>
<feature type="compositionally biased region" description="Basic and acidic residues" evidence="8">
    <location>
        <begin position="2588"/>
        <end position="2607"/>
    </location>
</feature>
<feature type="region of interest" description="Disordered" evidence="8">
    <location>
        <begin position="1919"/>
        <end position="2008"/>
    </location>
</feature>
<dbReference type="InterPro" id="IPR001667">
    <property type="entry name" value="DDH_dom"/>
</dbReference>
<evidence type="ECO:0000256" key="3">
    <source>
        <dbReference type="ARBA" id="ARBA00010331"/>
    </source>
</evidence>
<evidence type="ECO:0000256" key="4">
    <source>
        <dbReference type="ARBA" id="ARBA00022490"/>
    </source>
</evidence>
<feature type="compositionally biased region" description="Acidic residues" evidence="8">
    <location>
        <begin position="1229"/>
        <end position="1247"/>
    </location>
</feature>
<feature type="compositionally biased region" description="Polar residues" evidence="8">
    <location>
        <begin position="1932"/>
        <end position="1941"/>
    </location>
</feature>
<dbReference type="InterPro" id="IPR004097">
    <property type="entry name" value="DHHA2"/>
</dbReference>
<feature type="compositionally biased region" description="Acidic residues" evidence="8">
    <location>
        <begin position="1027"/>
        <end position="1038"/>
    </location>
</feature>
<keyword evidence="6" id="KW-0378">Hydrolase</keyword>
<dbReference type="GeneID" id="119729616"/>
<dbReference type="GO" id="GO:0005737">
    <property type="term" value="C:cytoplasm"/>
    <property type="evidence" value="ECO:0007669"/>
    <property type="project" value="UniProtKB-SubCell"/>
</dbReference>
<feature type="region of interest" description="Disordered" evidence="8">
    <location>
        <begin position="1143"/>
        <end position="1395"/>
    </location>
</feature>
<dbReference type="InterPro" id="IPR001251">
    <property type="entry name" value="CRAL-TRIO_dom"/>
</dbReference>
<accession>A0A914A2X1</accession>
<feature type="region of interest" description="Disordered" evidence="8">
    <location>
        <begin position="1529"/>
        <end position="1562"/>
    </location>
</feature>
<feature type="compositionally biased region" description="Polar residues" evidence="8">
    <location>
        <begin position="1167"/>
        <end position="1177"/>
    </location>
</feature>
<dbReference type="PANTHER" id="PTHR12112:SF39">
    <property type="entry name" value="EG:152A3.5 PROTEIN (FBGN0003116_PN PROTEIN)"/>
    <property type="match status" value="1"/>
</dbReference>
<feature type="compositionally biased region" description="Basic and acidic residues" evidence="8">
    <location>
        <begin position="2035"/>
        <end position="2047"/>
    </location>
</feature>
<evidence type="ECO:0000259" key="9">
    <source>
        <dbReference type="PROSITE" id="PS50191"/>
    </source>
</evidence>
<evidence type="ECO:0000256" key="6">
    <source>
        <dbReference type="ARBA" id="ARBA00022801"/>
    </source>
</evidence>
<feature type="region of interest" description="Disordered" evidence="8">
    <location>
        <begin position="1687"/>
        <end position="1732"/>
    </location>
</feature>
<keyword evidence="11" id="KW-1185">Reference proteome</keyword>
<feature type="compositionally biased region" description="Acidic residues" evidence="8">
    <location>
        <begin position="2549"/>
        <end position="2559"/>
    </location>
</feature>
<dbReference type="PROSITE" id="PS50191">
    <property type="entry name" value="CRAL_TRIO"/>
    <property type="match status" value="1"/>
</dbReference>
<feature type="compositionally biased region" description="Polar residues" evidence="8">
    <location>
        <begin position="1428"/>
        <end position="1438"/>
    </location>
</feature>
<comment type="subcellular location">
    <subcellularLocation>
        <location evidence="2">Cytoplasm</location>
    </subcellularLocation>
</comment>
<keyword evidence="7" id="KW-0464">Manganese</keyword>
<feature type="region of interest" description="Disordered" evidence="8">
    <location>
        <begin position="1593"/>
        <end position="1674"/>
    </location>
</feature>
<feature type="compositionally biased region" description="Polar residues" evidence="8">
    <location>
        <begin position="738"/>
        <end position="748"/>
    </location>
</feature>
<evidence type="ECO:0000313" key="10">
    <source>
        <dbReference type="EnsemblMetazoa" id="XP_038058183.1"/>
    </source>
</evidence>
<dbReference type="InterPro" id="IPR038763">
    <property type="entry name" value="DHH_sf"/>
</dbReference>
<feature type="compositionally biased region" description="Acidic residues" evidence="8">
    <location>
        <begin position="868"/>
        <end position="904"/>
    </location>
</feature>
<organism evidence="10 11">
    <name type="scientific">Patiria miniata</name>
    <name type="common">Bat star</name>
    <name type="synonym">Asterina miniata</name>
    <dbReference type="NCBI Taxonomy" id="46514"/>
    <lineage>
        <taxon>Eukaryota</taxon>
        <taxon>Metazoa</taxon>
        <taxon>Echinodermata</taxon>
        <taxon>Eleutherozoa</taxon>
        <taxon>Asterozoa</taxon>
        <taxon>Asteroidea</taxon>
        <taxon>Valvatacea</taxon>
        <taxon>Valvatida</taxon>
        <taxon>Asterinidae</taxon>
        <taxon>Patiria</taxon>
    </lineage>
</organism>
<dbReference type="GO" id="GO:0004309">
    <property type="term" value="F:exopolyphosphatase activity"/>
    <property type="evidence" value="ECO:0007669"/>
    <property type="project" value="TreeGrafter"/>
</dbReference>
<dbReference type="SMART" id="SM00516">
    <property type="entry name" value="SEC14"/>
    <property type="match status" value="1"/>
</dbReference>
<dbReference type="InterPro" id="IPR022181">
    <property type="entry name" value="Bcl2-/adenovirus-E1B"/>
</dbReference>
<feature type="region of interest" description="Disordered" evidence="8">
    <location>
        <begin position="2035"/>
        <end position="2162"/>
    </location>
</feature>
<feature type="compositionally biased region" description="Basic and acidic residues" evidence="8">
    <location>
        <begin position="2100"/>
        <end position="2112"/>
    </location>
</feature>
<proteinExistence type="inferred from homology"/>
<feature type="compositionally biased region" description="Polar residues" evidence="8">
    <location>
        <begin position="566"/>
        <end position="578"/>
    </location>
</feature>
<feature type="compositionally biased region" description="Basic residues" evidence="8">
    <location>
        <begin position="2568"/>
        <end position="2587"/>
    </location>
</feature>
<feature type="region of interest" description="Disordered" evidence="8">
    <location>
        <begin position="2175"/>
        <end position="2209"/>
    </location>
</feature>
<dbReference type="Pfam" id="PF02833">
    <property type="entry name" value="DHHA2"/>
    <property type="match status" value="1"/>
</dbReference>
<feature type="region of interest" description="Disordered" evidence="8">
    <location>
        <begin position="1753"/>
        <end position="1784"/>
    </location>
</feature>
<feature type="compositionally biased region" description="Polar residues" evidence="8">
    <location>
        <begin position="970"/>
        <end position="984"/>
    </location>
</feature>
<dbReference type="RefSeq" id="XP_038058183.1">
    <property type="nucleotide sequence ID" value="XM_038202255.1"/>
</dbReference>
<keyword evidence="5" id="KW-0479">Metal-binding</keyword>
<feature type="compositionally biased region" description="Basic residues" evidence="8">
    <location>
        <begin position="2608"/>
        <end position="2624"/>
    </location>
</feature>
<feature type="region of interest" description="Disordered" evidence="8">
    <location>
        <begin position="1816"/>
        <end position="1844"/>
    </location>
</feature>
<feature type="compositionally biased region" description="Acidic residues" evidence="8">
    <location>
        <begin position="1972"/>
        <end position="1992"/>
    </location>
</feature>
<feature type="region of interest" description="Disordered" evidence="8">
    <location>
        <begin position="1087"/>
        <end position="1113"/>
    </location>
</feature>
<feature type="compositionally biased region" description="Acidic residues" evidence="8">
    <location>
        <begin position="2067"/>
        <end position="2077"/>
    </location>
</feature>
<dbReference type="CDD" id="cd00170">
    <property type="entry name" value="SEC14"/>
    <property type="match status" value="1"/>
</dbReference>
<protein>
    <recommendedName>
        <fullName evidence="9">CRAL-TRIO domain-containing protein</fullName>
    </recommendedName>
</protein>
<dbReference type="EnsemblMetazoa" id="XM_038202255.1">
    <property type="protein sequence ID" value="XP_038058183.1"/>
    <property type="gene ID" value="LOC119729616"/>
</dbReference>
<feature type="compositionally biased region" description="Acidic residues" evidence="8">
    <location>
        <begin position="2133"/>
        <end position="2143"/>
    </location>
</feature>
<dbReference type="InterPro" id="IPR038222">
    <property type="entry name" value="DHHA2_dom_sf"/>
</dbReference>
<dbReference type="OMA" id="YSYIMNH"/>
<dbReference type="SUPFAM" id="SSF52087">
    <property type="entry name" value="CRAL/TRIO domain"/>
    <property type="match status" value="1"/>
</dbReference>
<feature type="region of interest" description="Disordered" evidence="8">
    <location>
        <begin position="393"/>
        <end position="417"/>
    </location>
</feature>
<dbReference type="Gene3D" id="3.90.1640.10">
    <property type="entry name" value="inorganic pyrophosphatase (n-terminal core)"/>
    <property type="match status" value="1"/>
</dbReference>
<feature type="compositionally biased region" description="Acidic residues" evidence="8">
    <location>
        <begin position="394"/>
        <end position="417"/>
    </location>
</feature>
<dbReference type="SMART" id="SM01131">
    <property type="entry name" value="DHHA2"/>
    <property type="match status" value="1"/>
</dbReference>
<reference evidence="10" key="1">
    <citation type="submission" date="2022-11" db="UniProtKB">
        <authorList>
            <consortium name="EnsemblMetazoa"/>
        </authorList>
    </citation>
    <scope>IDENTIFICATION</scope>
</reference>
<feature type="compositionally biased region" description="Acidic residues" evidence="8">
    <location>
        <begin position="1318"/>
        <end position="1337"/>
    </location>
</feature>
<dbReference type="Gene3D" id="3.40.525.10">
    <property type="entry name" value="CRAL-TRIO lipid binding domain"/>
    <property type="match status" value="1"/>
</dbReference>
<feature type="domain" description="CRAL-TRIO" evidence="9">
    <location>
        <begin position="2238"/>
        <end position="2399"/>
    </location>
</feature>
<evidence type="ECO:0000256" key="8">
    <source>
        <dbReference type="SAM" id="MobiDB-lite"/>
    </source>
</evidence>
<dbReference type="Pfam" id="PF13716">
    <property type="entry name" value="CRAL_TRIO_2"/>
    <property type="match status" value="1"/>
</dbReference>
<evidence type="ECO:0000256" key="2">
    <source>
        <dbReference type="ARBA" id="ARBA00004496"/>
    </source>
</evidence>
<dbReference type="Pfam" id="PF01368">
    <property type="entry name" value="DHH"/>
    <property type="match status" value="1"/>
</dbReference>
<dbReference type="FunFam" id="3.40.525.10:FF:000001">
    <property type="entry name" value="BCL2/adenovirus E1B protein-interacting protein 2"/>
    <property type="match status" value="1"/>
</dbReference>
<feature type="region of interest" description="Disordered" evidence="8">
    <location>
        <begin position="738"/>
        <end position="758"/>
    </location>
</feature>
<dbReference type="PANTHER" id="PTHR12112">
    <property type="entry name" value="BNIP - RELATED"/>
    <property type="match status" value="1"/>
</dbReference>
<dbReference type="SUPFAM" id="SSF64182">
    <property type="entry name" value="DHH phosphoesterases"/>
    <property type="match status" value="1"/>
</dbReference>
<feature type="region of interest" description="Disordered" evidence="8">
    <location>
        <begin position="1408"/>
        <end position="1451"/>
    </location>
</feature>
<feature type="compositionally biased region" description="Acidic residues" evidence="8">
    <location>
        <begin position="2507"/>
        <end position="2518"/>
    </location>
</feature>
<dbReference type="Pfam" id="PF12496">
    <property type="entry name" value="BNIP2"/>
    <property type="match status" value="1"/>
</dbReference>
<evidence type="ECO:0000313" key="11">
    <source>
        <dbReference type="Proteomes" id="UP000887568"/>
    </source>
</evidence>
<feature type="compositionally biased region" description="Polar residues" evidence="8">
    <location>
        <begin position="1953"/>
        <end position="1963"/>
    </location>
</feature>
<feature type="region of interest" description="Disordered" evidence="8">
    <location>
        <begin position="2507"/>
        <end position="2624"/>
    </location>
</feature>
<dbReference type="GO" id="GO:0046872">
    <property type="term" value="F:metal ion binding"/>
    <property type="evidence" value="ECO:0007669"/>
    <property type="project" value="UniProtKB-KW"/>
</dbReference>
<comment type="similarity">
    <text evidence="3">Belongs to the PPase class C family. Prune subfamily.</text>
</comment>
<feature type="compositionally biased region" description="Acidic residues" evidence="8">
    <location>
        <begin position="2528"/>
        <end position="2538"/>
    </location>
</feature>
<feature type="compositionally biased region" description="Low complexity" evidence="8">
    <location>
        <begin position="749"/>
        <end position="758"/>
    </location>
</feature>
<evidence type="ECO:0000256" key="5">
    <source>
        <dbReference type="ARBA" id="ARBA00022723"/>
    </source>
</evidence>
<feature type="compositionally biased region" description="Acidic residues" evidence="8">
    <location>
        <begin position="1193"/>
        <end position="1218"/>
    </location>
</feature>
<keyword evidence="4" id="KW-0963">Cytoplasm</keyword>
<feature type="compositionally biased region" description="Basic and acidic residues" evidence="8">
    <location>
        <begin position="1356"/>
        <end position="1367"/>
    </location>
</feature>
<feature type="region of interest" description="Disordered" evidence="8">
    <location>
        <begin position="841"/>
        <end position="1056"/>
    </location>
</feature>
<evidence type="ECO:0000256" key="1">
    <source>
        <dbReference type="ARBA" id="ARBA00001936"/>
    </source>
</evidence>
<name>A0A914A2X1_PATMI</name>
<feature type="compositionally biased region" description="Low complexity" evidence="8">
    <location>
        <begin position="1439"/>
        <end position="1451"/>
    </location>
</feature>
<dbReference type="OrthoDB" id="19923at2759"/>
<evidence type="ECO:0000256" key="7">
    <source>
        <dbReference type="ARBA" id="ARBA00023211"/>
    </source>
</evidence>
<dbReference type="Proteomes" id="UP000887568">
    <property type="component" value="Unplaced"/>
</dbReference>
<dbReference type="Gene3D" id="3.10.310.20">
    <property type="entry name" value="DHHA2 domain"/>
    <property type="match status" value="1"/>
</dbReference>
<comment type="cofactor">
    <cofactor evidence="1">
        <name>Mn(2+)</name>
        <dbReference type="ChEBI" id="CHEBI:29035"/>
    </cofactor>
</comment>